<evidence type="ECO:0000313" key="1">
    <source>
        <dbReference type="EMBL" id="QJW93263.1"/>
    </source>
</evidence>
<organism evidence="1 2">
    <name type="scientific">Frigoriglobus tundricola</name>
    <dbReference type="NCBI Taxonomy" id="2774151"/>
    <lineage>
        <taxon>Bacteria</taxon>
        <taxon>Pseudomonadati</taxon>
        <taxon>Planctomycetota</taxon>
        <taxon>Planctomycetia</taxon>
        <taxon>Gemmatales</taxon>
        <taxon>Gemmataceae</taxon>
        <taxon>Frigoriglobus</taxon>
    </lineage>
</organism>
<dbReference type="AlphaFoldDB" id="A0A6M5YJ26"/>
<sequence length="194" mass="22166">MEKVKSKLFTTDKEIIGSLLNPVDANQWFVCSNQIYHWYPPIAEAIRPRSIGEIGCRWGYSLKALLEGWSDVNFVVGYDFETYQPGSNDYCRKHLAPLFPKIPFTFHNQDTQKLDTLGNVCFDLFSVDGDHTTPGAYHDMNLVWPHIEDGGIMMVDDLTDTRVHQAWAQFTREKGLVGWYVPTLHGLGLVRKEG</sequence>
<evidence type="ECO:0008006" key="3">
    <source>
        <dbReference type="Google" id="ProtNLM"/>
    </source>
</evidence>
<reference evidence="2" key="1">
    <citation type="submission" date="2020-05" db="EMBL/GenBank/DDBJ databases">
        <title>Frigoriglobus tundricola gen. nov., sp. nov., a psychrotolerant cellulolytic planctomycete of the family Gemmataceae with two divergent copies of 16S rRNA gene.</title>
        <authorList>
            <person name="Kulichevskaya I.S."/>
            <person name="Ivanova A.A."/>
            <person name="Naumoff D.G."/>
            <person name="Beletsky A.V."/>
            <person name="Rijpstra W.I.C."/>
            <person name="Sinninghe Damste J.S."/>
            <person name="Mardanov A.V."/>
            <person name="Ravin N.V."/>
            <person name="Dedysh S.N."/>
        </authorList>
    </citation>
    <scope>NUCLEOTIDE SEQUENCE [LARGE SCALE GENOMIC DNA]</scope>
    <source>
        <strain evidence="2">PL17</strain>
    </source>
</reference>
<gene>
    <name evidence="1" type="ORF">FTUN_0768</name>
</gene>
<dbReference type="InterPro" id="IPR029063">
    <property type="entry name" value="SAM-dependent_MTases_sf"/>
</dbReference>
<dbReference type="Pfam" id="PF13578">
    <property type="entry name" value="Methyltransf_24"/>
    <property type="match status" value="1"/>
</dbReference>
<dbReference type="RefSeq" id="WP_171469490.1">
    <property type="nucleotide sequence ID" value="NZ_CP053452.2"/>
</dbReference>
<protein>
    <recommendedName>
        <fullName evidence="3">Class I SAM-dependent methyltransferase</fullName>
    </recommendedName>
</protein>
<dbReference type="SUPFAM" id="SSF53335">
    <property type="entry name" value="S-adenosyl-L-methionine-dependent methyltransferases"/>
    <property type="match status" value="1"/>
</dbReference>
<name>A0A6M5YJ26_9BACT</name>
<dbReference type="KEGG" id="ftj:FTUN_0768"/>
<dbReference type="EMBL" id="CP053452">
    <property type="protein sequence ID" value="QJW93263.1"/>
    <property type="molecule type" value="Genomic_DNA"/>
</dbReference>
<proteinExistence type="predicted"/>
<dbReference type="Proteomes" id="UP000503447">
    <property type="component" value="Chromosome"/>
</dbReference>
<evidence type="ECO:0000313" key="2">
    <source>
        <dbReference type="Proteomes" id="UP000503447"/>
    </source>
</evidence>
<accession>A0A6M5YJ26</accession>
<keyword evidence="2" id="KW-1185">Reference proteome</keyword>
<dbReference type="Gene3D" id="3.40.50.150">
    <property type="entry name" value="Vaccinia Virus protein VP39"/>
    <property type="match status" value="1"/>
</dbReference>